<feature type="compositionally biased region" description="Basic and acidic residues" evidence="3">
    <location>
        <begin position="1"/>
        <end position="28"/>
    </location>
</feature>
<comment type="subcellular location">
    <subcellularLocation>
        <location evidence="2">Spore core</location>
    </subcellularLocation>
</comment>
<comment type="caution">
    <text evidence="4">The sequence shown here is derived from an EMBL/GenBank/DDBJ whole genome shotgun (WGS) entry which is preliminary data.</text>
</comment>
<protein>
    <recommendedName>
        <fullName evidence="2">Small, acid-soluble spore protein K</fullName>
        <shortName evidence="2">SASP K</shortName>
    </recommendedName>
</protein>
<sequence length="46" mass="5434">MRNKAKDFPESRKFTEKENDAFLSKRPDGSINDHPQERMARANKNQ</sequence>
<proteinExistence type="evidence at transcript level"/>
<dbReference type="HAMAP" id="MF_01504">
    <property type="entry name" value="SspK"/>
    <property type="match status" value="1"/>
</dbReference>
<accession>A0AAJ2NQB9</accession>
<dbReference type="InterPro" id="IPR012611">
    <property type="entry name" value="SASP_SspK"/>
</dbReference>
<dbReference type="EMBL" id="JAWJAY010000004">
    <property type="protein sequence ID" value="MDV2886543.1"/>
    <property type="molecule type" value="Genomic_DNA"/>
</dbReference>
<dbReference type="GO" id="GO:0030435">
    <property type="term" value="P:sporulation resulting in formation of a cellular spore"/>
    <property type="evidence" value="ECO:0007669"/>
    <property type="project" value="UniProtKB-KW"/>
</dbReference>
<comment type="similarity">
    <text evidence="2">Belongs to the SspK family.</text>
</comment>
<evidence type="ECO:0000256" key="1">
    <source>
        <dbReference type="ARBA" id="ARBA00022969"/>
    </source>
</evidence>
<dbReference type="RefSeq" id="WP_012957582.1">
    <property type="nucleotide sequence ID" value="NZ_CP117835.1"/>
</dbReference>
<evidence type="ECO:0000256" key="2">
    <source>
        <dbReference type="HAMAP-Rule" id="MF_01504"/>
    </source>
</evidence>
<dbReference type="Pfam" id="PF08176">
    <property type="entry name" value="SspK"/>
    <property type="match status" value="1"/>
</dbReference>
<feature type="region of interest" description="Disordered" evidence="3">
    <location>
        <begin position="1"/>
        <end position="46"/>
    </location>
</feature>
<comment type="induction">
    <text evidence="2">Expressed only in the forespore compartment of sporulating cells.</text>
</comment>
<dbReference type="GO" id="GO:0030436">
    <property type="term" value="P:asexual sporulation"/>
    <property type="evidence" value="ECO:0007669"/>
    <property type="project" value="UniProtKB-UniRule"/>
</dbReference>
<reference evidence="4" key="1">
    <citation type="submission" date="2023-10" db="EMBL/GenBank/DDBJ databases">
        <title>Screening of Alkalihalophilus pseudofirmusBZ-TG-HK211 and Its Alleviation of Salt Stress on Rapeseed Growth.</title>
        <authorList>
            <person name="Zhao B."/>
            <person name="Guo T."/>
        </authorList>
    </citation>
    <scope>NUCLEOTIDE SEQUENCE</scope>
    <source>
        <strain evidence="4">BZ-TG-HK211</strain>
    </source>
</reference>
<evidence type="ECO:0000313" key="4">
    <source>
        <dbReference type="EMBL" id="MDV2886543.1"/>
    </source>
</evidence>
<evidence type="ECO:0000256" key="3">
    <source>
        <dbReference type="SAM" id="MobiDB-lite"/>
    </source>
</evidence>
<dbReference type="AlphaFoldDB" id="A0AAJ2NQB9"/>
<dbReference type="Proteomes" id="UP001285636">
    <property type="component" value="Unassembled WGS sequence"/>
</dbReference>
<name>A0AAJ2NQB9_ALKPS</name>
<gene>
    <name evidence="2 4" type="primary">sspK</name>
    <name evidence="4" type="ORF">RYX45_15235</name>
</gene>
<dbReference type="GO" id="GO:0042601">
    <property type="term" value="C:endospore-forming forespore"/>
    <property type="evidence" value="ECO:0007669"/>
    <property type="project" value="InterPro"/>
</dbReference>
<keyword evidence="1 2" id="KW-0749">Sporulation</keyword>
<evidence type="ECO:0000313" key="5">
    <source>
        <dbReference type="Proteomes" id="UP001285636"/>
    </source>
</evidence>
<organism evidence="4 5">
    <name type="scientific">Alkalihalophilus pseudofirmus</name>
    <name type="common">Bacillus pseudofirmus</name>
    <dbReference type="NCBI Taxonomy" id="79885"/>
    <lineage>
        <taxon>Bacteria</taxon>
        <taxon>Bacillati</taxon>
        <taxon>Bacillota</taxon>
        <taxon>Bacilli</taxon>
        <taxon>Bacillales</taxon>
        <taxon>Bacillaceae</taxon>
        <taxon>Alkalihalophilus</taxon>
    </lineage>
</organism>